<name>A0AAF0CEY9_9GAMM</name>
<evidence type="ECO:0000259" key="1">
    <source>
        <dbReference type="SMART" id="SM00873"/>
    </source>
</evidence>
<dbReference type="Pfam" id="PF03483">
    <property type="entry name" value="B3_4"/>
    <property type="match status" value="1"/>
</dbReference>
<dbReference type="PANTHER" id="PTHR39209:SF2">
    <property type="entry name" value="CYTOPLASMIC PROTEIN"/>
    <property type="match status" value="1"/>
</dbReference>
<dbReference type="RefSeq" id="WP_044838499.1">
    <property type="nucleotide sequence ID" value="NZ_CP059734.1"/>
</dbReference>
<reference evidence="2 3" key="1">
    <citation type="journal article" date="2015" name="Genome Announc.">
        <title>Draft Genome Sequences of Marine Isolates of Thalassomonas viridans and Thalassomonas actiniarum.</title>
        <authorList>
            <person name="Olonade I."/>
            <person name="van Zyl L.J."/>
            <person name="Trindade M."/>
        </authorList>
    </citation>
    <scope>NUCLEOTIDE SEQUENCE [LARGE SCALE GENOMIC DNA]</scope>
    <source>
        <strain evidence="2 3">XOM25</strain>
    </source>
</reference>
<gene>
    <name evidence="2" type="ORF">SG34_029835</name>
</gene>
<dbReference type="InterPro" id="IPR020825">
    <property type="entry name" value="Phe-tRNA_synthase-like_B3/B4"/>
</dbReference>
<keyword evidence="3" id="KW-1185">Reference proteome</keyword>
<evidence type="ECO:0000313" key="3">
    <source>
        <dbReference type="Proteomes" id="UP000032352"/>
    </source>
</evidence>
<dbReference type="InterPro" id="IPR005146">
    <property type="entry name" value="B3/B4_tRNA-bd"/>
</dbReference>
<dbReference type="Gene3D" id="3.50.40.10">
    <property type="entry name" value="Phenylalanyl-trna Synthetase, Chain B, domain 3"/>
    <property type="match status" value="1"/>
</dbReference>
<dbReference type="AlphaFoldDB" id="A0AAF0CEY9"/>
<evidence type="ECO:0000313" key="2">
    <source>
        <dbReference type="EMBL" id="WDE08984.1"/>
    </source>
</evidence>
<dbReference type="KEGG" id="tvd:SG34_029835"/>
<protein>
    <recommendedName>
        <fullName evidence="1">B3/B4 tRNA-binding domain-containing protein</fullName>
    </recommendedName>
</protein>
<proteinExistence type="predicted"/>
<accession>A0AAF0CEY9</accession>
<dbReference type="Proteomes" id="UP000032352">
    <property type="component" value="Chromosome pTvir"/>
</dbReference>
<dbReference type="SUPFAM" id="SSF56037">
    <property type="entry name" value="PheT/TilS domain"/>
    <property type="match status" value="1"/>
</dbReference>
<dbReference type="GO" id="GO:0004826">
    <property type="term" value="F:phenylalanine-tRNA ligase activity"/>
    <property type="evidence" value="ECO:0007669"/>
    <property type="project" value="InterPro"/>
</dbReference>
<dbReference type="EMBL" id="CP059734">
    <property type="protein sequence ID" value="WDE08984.1"/>
    <property type="molecule type" value="Genomic_DNA"/>
</dbReference>
<feature type="domain" description="B3/B4 tRNA-binding" evidence="1">
    <location>
        <begin position="63"/>
        <end position="217"/>
    </location>
</feature>
<organism evidence="2 3">
    <name type="scientific">Thalassomonas viridans</name>
    <dbReference type="NCBI Taxonomy" id="137584"/>
    <lineage>
        <taxon>Bacteria</taxon>
        <taxon>Pseudomonadati</taxon>
        <taxon>Pseudomonadota</taxon>
        <taxon>Gammaproteobacteria</taxon>
        <taxon>Alteromonadales</taxon>
        <taxon>Colwelliaceae</taxon>
        <taxon>Thalassomonas</taxon>
    </lineage>
</organism>
<dbReference type="SMART" id="SM00873">
    <property type="entry name" value="B3_4"/>
    <property type="match status" value="1"/>
</dbReference>
<dbReference type="PANTHER" id="PTHR39209">
    <property type="match status" value="1"/>
</dbReference>
<dbReference type="GO" id="GO:0003723">
    <property type="term" value="F:RNA binding"/>
    <property type="evidence" value="ECO:0007669"/>
    <property type="project" value="InterPro"/>
</dbReference>
<sequence length="218" mass="24093">MFTEIEISPTVKADFDGVRIFGIELEIEKQNIDCDFDSHWQRLAKRWFGKSKAEVAADETIASYNDFFRMLGLNVKKSPPSSQNLIQRFLIKNNKGYPKINPIVDVVNIAAVDSLIPLGVFDANSVEGPLRLAFSAGDEAFLPLGAREPVTLDAGKLVLKDDVKVLSEFGIRDGQAQMITDASSRIWLLGCLVPGISEAQVKSGMQMAYRLLTNNDVN</sequence>
<reference evidence="2 3" key="2">
    <citation type="journal article" date="2022" name="Mar. Drugs">
        <title>Bioassay-Guided Fractionation Leads to the Detection of Cholic Acid Generated by the Rare Thalassomonas sp.</title>
        <authorList>
            <person name="Pheiffer F."/>
            <person name="Schneider Y.K."/>
            <person name="Hansen E.H."/>
            <person name="Andersen J.H."/>
            <person name="Isaksson J."/>
            <person name="Busche T."/>
            <person name="R C."/>
            <person name="Kalinowski J."/>
            <person name="Zyl L.V."/>
            <person name="Trindade M."/>
        </authorList>
    </citation>
    <scope>NUCLEOTIDE SEQUENCE [LARGE SCALE GENOMIC DNA]</scope>
    <source>
        <strain evidence="2 3">XOM25</strain>
    </source>
</reference>